<dbReference type="PANTHER" id="PTHR34580">
    <property type="match status" value="1"/>
</dbReference>
<protein>
    <submittedName>
        <fullName evidence="3">DNA-binding transcriptional regulator YafY</fullName>
    </submittedName>
</protein>
<keyword evidence="3" id="KW-0238">DNA-binding</keyword>
<dbReference type="Pfam" id="PF13280">
    <property type="entry name" value="WYL"/>
    <property type="match status" value="1"/>
</dbReference>
<evidence type="ECO:0000259" key="1">
    <source>
        <dbReference type="Pfam" id="PF13280"/>
    </source>
</evidence>
<dbReference type="InterPro" id="IPR057727">
    <property type="entry name" value="WCX_dom"/>
</dbReference>
<keyword evidence="4" id="KW-1185">Reference proteome</keyword>
<accession>A0ABS4FLN4</accession>
<dbReference type="Pfam" id="PF25583">
    <property type="entry name" value="WCX"/>
    <property type="match status" value="1"/>
</dbReference>
<name>A0ABS4FLN4_9BACL</name>
<evidence type="ECO:0000259" key="2">
    <source>
        <dbReference type="Pfam" id="PF25583"/>
    </source>
</evidence>
<feature type="domain" description="WCX" evidence="2">
    <location>
        <begin position="123"/>
        <end position="200"/>
    </location>
</feature>
<dbReference type="InterPro" id="IPR051534">
    <property type="entry name" value="CBASS_pafABC_assoc_protein"/>
</dbReference>
<evidence type="ECO:0000313" key="3">
    <source>
        <dbReference type="EMBL" id="MBP1903491.1"/>
    </source>
</evidence>
<dbReference type="EMBL" id="JAGGKG010000001">
    <property type="protein sequence ID" value="MBP1903491.1"/>
    <property type="molecule type" value="Genomic_DNA"/>
</dbReference>
<organism evidence="3 4">
    <name type="scientific">Paenibacillus turicensis</name>
    <dbReference type="NCBI Taxonomy" id="160487"/>
    <lineage>
        <taxon>Bacteria</taxon>
        <taxon>Bacillati</taxon>
        <taxon>Bacillota</taxon>
        <taxon>Bacilli</taxon>
        <taxon>Bacillales</taxon>
        <taxon>Paenibacillaceae</taxon>
        <taxon>Paenibacillus</taxon>
    </lineage>
</organism>
<evidence type="ECO:0000313" key="4">
    <source>
        <dbReference type="Proteomes" id="UP001519272"/>
    </source>
</evidence>
<gene>
    <name evidence="3" type="ORF">J2Z32_000103</name>
</gene>
<feature type="domain" description="WYL" evidence="1">
    <location>
        <begin position="30"/>
        <end position="91"/>
    </location>
</feature>
<dbReference type="GO" id="GO:0003677">
    <property type="term" value="F:DNA binding"/>
    <property type="evidence" value="ECO:0007669"/>
    <property type="project" value="UniProtKB-KW"/>
</dbReference>
<dbReference type="Proteomes" id="UP001519272">
    <property type="component" value="Unassembled WGS sequence"/>
</dbReference>
<dbReference type="PANTHER" id="PTHR34580:SF9">
    <property type="entry name" value="SLL5097 PROTEIN"/>
    <property type="match status" value="1"/>
</dbReference>
<reference evidence="3 4" key="1">
    <citation type="submission" date="2021-03" db="EMBL/GenBank/DDBJ databases">
        <title>Genomic Encyclopedia of Type Strains, Phase IV (KMG-IV): sequencing the most valuable type-strain genomes for metagenomic binning, comparative biology and taxonomic classification.</title>
        <authorList>
            <person name="Goeker M."/>
        </authorList>
    </citation>
    <scope>NUCLEOTIDE SEQUENCE [LARGE SCALE GENOMIC DNA]</scope>
    <source>
        <strain evidence="3 4">DSM 14349</strain>
    </source>
</reference>
<dbReference type="PROSITE" id="PS52050">
    <property type="entry name" value="WYL"/>
    <property type="match status" value="1"/>
</dbReference>
<dbReference type="RefSeq" id="WP_245251062.1">
    <property type="nucleotide sequence ID" value="NZ_JAGGKG010000001.1"/>
</dbReference>
<proteinExistence type="predicted"/>
<dbReference type="InterPro" id="IPR026881">
    <property type="entry name" value="WYL_dom"/>
</dbReference>
<sequence>MTADRKAAIQRMQERLVFWIPSHDLDLPCLKDLLEAALEQQTVHIVYEGKERSERDILPLGVYTVNGLWYCRAYCGVANDLRIFRVDRVKACVASANTNLTYNPTYEEGNIRNSVMQMEDRDLVELVVELTPEGVRRCQSEIWLSQSIEVHEDGAGVIHTHISESYLNWAAHFFLGFGLEAHVRQPVALREQIERLLQELSNQYRK</sequence>
<comment type="caution">
    <text evidence="3">The sequence shown here is derived from an EMBL/GenBank/DDBJ whole genome shotgun (WGS) entry which is preliminary data.</text>
</comment>